<accession>A0A017T694</accession>
<name>A0A017T694_9BACT</name>
<comment type="caution">
    <text evidence="2">The sequence shown here is derived from an EMBL/GenBank/DDBJ whole genome shotgun (WGS) entry which is preliminary data.</text>
</comment>
<organism evidence="2 3">
    <name type="scientific">Chondromyces apiculatus DSM 436</name>
    <dbReference type="NCBI Taxonomy" id="1192034"/>
    <lineage>
        <taxon>Bacteria</taxon>
        <taxon>Pseudomonadati</taxon>
        <taxon>Myxococcota</taxon>
        <taxon>Polyangia</taxon>
        <taxon>Polyangiales</taxon>
        <taxon>Polyangiaceae</taxon>
        <taxon>Chondromyces</taxon>
    </lineage>
</organism>
<dbReference type="AlphaFoldDB" id="A0A017T694"/>
<gene>
    <name evidence="2" type="ORF">CAP_4584</name>
</gene>
<reference evidence="2 3" key="1">
    <citation type="submission" date="2013-05" db="EMBL/GenBank/DDBJ databases">
        <title>Genome assembly of Chondromyces apiculatus DSM 436.</title>
        <authorList>
            <person name="Sharma G."/>
            <person name="Khatri I."/>
            <person name="Kaur C."/>
            <person name="Mayilraj S."/>
            <person name="Subramanian S."/>
        </authorList>
    </citation>
    <scope>NUCLEOTIDE SEQUENCE [LARGE SCALE GENOMIC DNA]</scope>
    <source>
        <strain evidence="2 3">DSM 436</strain>
    </source>
</reference>
<dbReference type="STRING" id="1192034.CAP_4584"/>
<evidence type="ECO:0000313" key="2">
    <source>
        <dbReference type="EMBL" id="EYF04320.1"/>
    </source>
</evidence>
<feature type="region of interest" description="Disordered" evidence="1">
    <location>
        <begin position="1"/>
        <end position="46"/>
    </location>
</feature>
<evidence type="ECO:0000256" key="1">
    <source>
        <dbReference type="SAM" id="MobiDB-lite"/>
    </source>
</evidence>
<proteinExistence type="predicted"/>
<protein>
    <submittedName>
        <fullName evidence="2">Uncharacterized protein</fullName>
    </submittedName>
</protein>
<dbReference type="Proteomes" id="UP000019678">
    <property type="component" value="Unassembled WGS sequence"/>
</dbReference>
<feature type="compositionally biased region" description="Basic and acidic residues" evidence="1">
    <location>
        <begin position="9"/>
        <end position="30"/>
    </location>
</feature>
<dbReference type="EMBL" id="ASRX01000035">
    <property type="protein sequence ID" value="EYF04320.1"/>
    <property type="molecule type" value="Genomic_DNA"/>
</dbReference>
<keyword evidence="3" id="KW-1185">Reference proteome</keyword>
<evidence type="ECO:0000313" key="3">
    <source>
        <dbReference type="Proteomes" id="UP000019678"/>
    </source>
</evidence>
<sequence length="46" mass="4923">MRLRGHGRLRGDGRRGDGRRGDGRRGDGRLLVHAGGPSALCARASR</sequence>